<evidence type="ECO:0000256" key="1">
    <source>
        <dbReference type="SAM" id="MobiDB-lite"/>
    </source>
</evidence>
<sequence>MVPRNVWRRTRDFEHGAGSSLLIQSETVAGLCCTNVDDALNKAAVGARIVSRESKGKMNVRCKRCDERAALSVSSWRKGLILRGLYSQLTRCFSRRRSRDAGTDAAQRTAEPTAFTSSRASSFLHPSASTRCHADSIASSPFAPPHDASPKLTRWLHPKLRRRRRTDARATPREYQNPCEQPFPSCSQGSRTSRRSAFPGQLNRVAPGGSLAKNIVQDAQCDEDQSNTESEEQENQPSDDERSQ</sequence>
<dbReference type="EMBL" id="JBBPEH010000004">
    <property type="protein sequence ID" value="KAK7540093.1"/>
    <property type="molecule type" value="Genomic_DNA"/>
</dbReference>
<organism evidence="2 3">
    <name type="scientific">Phyllosticta citribraziliensis</name>
    <dbReference type="NCBI Taxonomy" id="989973"/>
    <lineage>
        <taxon>Eukaryota</taxon>
        <taxon>Fungi</taxon>
        <taxon>Dikarya</taxon>
        <taxon>Ascomycota</taxon>
        <taxon>Pezizomycotina</taxon>
        <taxon>Dothideomycetes</taxon>
        <taxon>Dothideomycetes incertae sedis</taxon>
        <taxon>Botryosphaeriales</taxon>
        <taxon>Phyllostictaceae</taxon>
        <taxon>Phyllosticta</taxon>
    </lineage>
</organism>
<proteinExistence type="predicted"/>
<protein>
    <submittedName>
        <fullName evidence="2">Uncharacterized protein</fullName>
    </submittedName>
</protein>
<feature type="region of interest" description="Disordered" evidence="1">
    <location>
        <begin position="135"/>
        <end position="244"/>
    </location>
</feature>
<dbReference type="Proteomes" id="UP001360953">
    <property type="component" value="Unassembled WGS sequence"/>
</dbReference>
<feature type="region of interest" description="Disordered" evidence="1">
    <location>
        <begin position="97"/>
        <end position="122"/>
    </location>
</feature>
<dbReference type="RefSeq" id="XP_066657364.1">
    <property type="nucleotide sequence ID" value="XM_066795266.1"/>
</dbReference>
<gene>
    <name evidence="2" type="ORF">J3D65DRAFT_310645</name>
</gene>
<accession>A0ABR1LZS7</accession>
<evidence type="ECO:0000313" key="2">
    <source>
        <dbReference type="EMBL" id="KAK7540093.1"/>
    </source>
</evidence>
<feature type="compositionally biased region" description="Acidic residues" evidence="1">
    <location>
        <begin position="220"/>
        <end position="238"/>
    </location>
</feature>
<dbReference type="GeneID" id="92028172"/>
<name>A0ABR1LZS7_9PEZI</name>
<keyword evidence="3" id="KW-1185">Reference proteome</keyword>
<comment type="caution">
    <text evidence="2">The sequence shown here is derived from an EMBL/GenBank/DDBJ whole genome shotgun (WGS) entry which is preliminary data.</text>
</comment>
<evidence type="ECO:0000313" key="3">
    <source>
        <dbReference type="Proteomes" id="UP001360953"/>
    </source>
</evidence>
<feature type="compositionally biased region" description="Basic residues" evidence="1">
    <location>
        <begin position="154"/>
        <end position="166"/>
    </location>
</feature>
<reference evidence="2 3" key="1">
    <citation type="submission" date="2024-04" db="EMBL/GenBank/DDBJ databases">
        <title>Phyllosticta paracitricarpa is synonymous to the EU quarantine fungus P. citricarpa based on phylogenomic analyses.</title>
        <authorList>
            <consortium name="Lawrence Berkeley National Laboratory"/>
            <person name="Van ingen-buijs V.A."/>
            <person name="Van westerhoven A.C."/>
            <person name="Haridas S."/>
            <person name="Skiadas P."/>
            <person name="Martin F."/>
            <person name="Groenewald J.Z."/>
            <person name="Crous P.W."/>
            <person name="Seidl M.F."/>
        </authorList>
    </citation>
    <scope>NUCLEOTIDE SEQUENCE [LARGE SCALE GENOMIC DNA]</scope>
    <source>
        <strain evidence="2 3">CPC 17464</strain>
    </source>
</reference>